<dbReference type="GO" id="GO:0003723">
    <property type="term" value="F:RNA binding"/>
    <property type="evidence" value="ECO:0007669"/>
    <property type="project" value="UniProtKB-UniRule"/>
</dbReference>
<dbReference type="SMART" id="SM00360">
    <property type="entry name" value="RRM"/>
    <property type="match status" value="1"/>
</dbReference>
<evidence type="ECO:0000313" key="5">
    <source>
        <dbReference type="Proteomes" id="UP001485043"/>
    </source>
</evidence>
<dbReference type="Gene3D" id="3.30.70.330">
    <property type="match status" value="1"/>
</dbReference>
<protein>
    <recommendedName>
        <fullName evidence="3">RRM domain-containing protein</fullName>
    </recommendedName>
</protein>
<dbReference type="EMBL" id="JALJOV010001745">
    <property type="protein sequence ID" value="KAK9842111.1"/>
    <property type="molecule type" value="Genomic_DNA"/>
</dbReference>
<organism evidence="4 5">
    <name type="scientific">Apatococcus fuscideae</name>
    <dbReference type="NCBI Taxonomy" id="2026836"/>
    <lineage>
        <taxon>Eukaryota</taxon>
        <taxon>Viridiplantae</taxon>
        <taxon>Chlorophyta</taxon>
        <taxon>core chlorophytes</taxon>
        <taxon>Trebouxiophyceae</taxon>
        <taxon>Chlorellales</taxon>
        <taxon>Chlorellaceae</taxon>
        <taxon>Apatococcus</taxon>
    </lineage>
</organism>
<keyword evidence="1" id="KW-0694">RNA-binding</keyword>
<evidence type="ECO:0000256" key="2">
    <source>
        <dbReference type="SAM" id="MobiDB-lite"/>
    </source>
</evidence>
<dbReference type="InterPro" id="IPR000504">
    <property type="entry name" value="RRM_dom"/>
</dbReference>
<evidence type="ECO:0000256" key="1">
    <source>
        <dbReference type="PROSITE-ProRule" id="PRU00176"/>
    </source>
</evidence>
<evidence type="ECO:0000259" key="3">
    <source>
        <dbReference type="PROSITE" id="PS50102"/>
    </source>
</evidence>
<feature type="compositionally biased region" description="Basic and acidic residues" evidence="2">
    <location>
        <begin position="21"/>
        <end position="35"/>
    </location>
</feature>
<feature type="region of interest" description="Disordered" evidence="2">
    <location>
        <begin position="21"/>
        <end position="177"/>
    </location>
</feature>
<feature type="domain" description="RRM" evidence="3">
    <location>
        <begin position="219"/>
        <end position="304"/>
    </location>
</feature>
<proteinExistence type="predicted"/>
<dbReference type="SUPFAM" id="SSF54928">
    <property type="entry name" value="RNA-binding domain, RBD"/>
    <property type="match status" value="1"/>
</dbReference>
<reference evidence="4 5" key="1">
    <citation type="journal article" date="2024" name="Nat. Commun.">
        <title>Phylogenomics reveals the evolutionary origins of lichenization in chlorophyte algae.</title>
        <authorList>
            <person name="Puginier C."/>
            <person name="Libourel C."/>
            <person name="Otte J."/>
            <person name="Skaloud P."/>
            <person name="Haon M."/>
            <person name="Grisel S."/>
            <person name="Petersen M."/>
            <person name="Berrin J.G."/>
            <person name="Delaux P.M."/>
            <person name="Dal Grande F."/>
            <person name="Keller J."/>
        </authorList>
    </citation>
    <scope>NUCLEOTIDE SEQUENCE [LARGE SCALE GENOMIC DNA]</scope>
    <source>
        <strain evidence="4 5">SAG 2523</strain>
    </source>
</reference>
<dbReference type="InterPro" id="IPR035979">
    <property type="entry name" value="RBD_domain_sf"/>
</dbReference>
<gene>
    <name evidence="4" type="ORF">WJX84_008263</name>
</gene>
<keyword evidence="5" id="KW-1185">Reference proteome</keyword>
<dbReference type="Pfam" id="PF00076">
    <property type="entry name" value="RRM_1"/>
    <property type="match status" value="1"/>
</dbReference>
<sequence length="354" mass="39441">MPGDSAAEQKLKQKFELLKRKKAEAEAQKVSRPAKEVVQTSAAAPGNHISAASARLGAGPKAAQRREGQQQDGGKHPAAKSRAKNAQQRAKNTAADLPRPVPEKPKGDPLQAAIQALAARKAQAAHKGPSTLKAKAERRNPPPVQPAFRPSTPPHGAAYSPTADQAYSPSEAQEAEQWQGYVGEPCAKRHRADMEEADWQQDMRQQSEMPSMERWAPYPTLYIGNLPADWTEHDIREVFANFHVRRVSIRHDKRCAFLDLESEEDLSLCLSSLAASPIQVEGPEPSLEDPQHPRSYLHVERARSQQPPEAIVQGHGGHMHEQSMQWMCSQDWRPTTKLFCFTNMLLPPRERERE</sequence>
<feature type="compositionally biased region" description="Low complexity" evidence="2">
    <location>
        <begin position="111"/>
        <end position="122"/>
    </location>
</feature>
<dbReference type="Proteomes" id="UP001485043">
    <property type="component" value="Unassembled WGS sequence"/>
</dbReference>
<dbReference type="InterPro" id="IPR012677">
    <property type="entry name" value="Nucleotide-bd_a/b_plait_sf"/>
</dbReference>
<feature type="compositionally biased region" description="Basic and acidic residues" evidence="2">
    <location>
        <begin position="64"/>
        <end position="75"/>
    </location>
</feature>
<comment type="caution">
    <text evidence="4">The sequence shown here is derived from an EMBL/GenBank/DDBJ whole genome shotgun (WGS) entry which is preliminary data.</text>
</comment>
<dbReference type="CDD" id="cd00590">
    <property type="entry name" value="RRM_SF"/>
    <property type="match status" value="1"/>
</dbReference>
<feature type="compositionally biased region" description="Polar residues" evidence="2">
    <location>
        <begin position="162"/>
        <end position="171"/>
    </location>
</feature>
<name>A0AAW1S931_9CHLO</name>
<accession>A0AAW1S931</accession>
<dbReference type="AlphaFoldDB" id="A0AAW1S931"/>
<dbReference type="PROSITE" id="PS50102">
    <property type="entry name" value="RRM"/>
    <property type="match status" value="1"/>
</dbReference>
<evidence type="ECO:0000313" key="4">
    <source>
        <dbReference type="EMBL" id="KAK9842111.1"/>
    </source>
</evidence>